<dbReference type="SUPFAM" id="SSF52047">
    <property type="entry name" value="RNI-like"/>
    <property type="match status" value="1"/>
</dbReference>
<dbReference type="Gene3D" id="1.20.1280.50">
    <property type="match status" value="1"/>
</dbReference>
<sequence>MGSSFSSLLDHDQASSVADASAIHNWLSNPSKDLDLPDSEIAHLETCLANLRQEHDKVDAHPRLPSAFRLIPPEILAEIFVRCLPKDRNPKYSLSEPPLSLGLVCRDWREVCLSTPRLWSSIHVPFPRSGGMTAMRKTIEGKILGVETWLNRSGSLPLSFSIHADPDCTLPPRSETMDRKQQQEALLLLTGLFTRYFMLHVDRWQDIELGLGASNSDTLQYLEQCPNLLHLKFRDYLVGPWPPGLQCNDFRPILFKHKNLHTCHLDIWVLDHIHTASLASYPAISLSSLIALSLEFTVLGGVGDQVDAMLFHDIFAPALRCLKVSIYNQTSSLRVSQHAPFISLLSGSQIRELETNFQLSVDGYIECLSLAPNLTKLVLNNTPAYKCLYPGHVPEQEMTGKRLMDHLTPSFEQPDPLCPKLRHLSISGFRMLNEQMVNLASSRRGSVFEGVAELETLQVKFSRPRRDSDREDVLDELREQGMKISFEYLQDEE</sequence>
<protein>
    <recommendedName>
        <fullName evidence="1">F-box domain-containing protein</fullName>
    </recommendedName>
</protein>
<keyword evidence="3" id="KW-1185">Reference proteome</keyword>
<evidence type="ECO:0000259" key="1">
    <source>
        <dbReference type="Pfam" id="PF12937"/>
    </source>
</evidence>
<comment type="caution">
    <text evidence="2">The sequence shown here is derived from an EMBL/GenBank/DDBJ whole genome shotgun (WGS) entry which is preliminary data.</text>
</comment>
<proteinExistence type="predicted"/>
<dbReference type="Pfam" id="PF12937">
    <property type="entry name" value="F-box-like"/>
    <property type="match status" value="1"/>
</dbReference>
<dbReference type="Gene3D" id="3.80.10.10">
    <property type="entry name" value="Ribonuclease Inhibitor"/>
    <property type="match status" value="1"/>
</dbReference>
<organism evidence="2 3">
    <name type="scientific">Marasmiellus scandens</name>
    <dbReference type="NCBI Taxonomy" id="2682957"/>
    <lineage>
        <taxon>Eukaryota</taxon>
        <taxon>Fungi</taxon>
        <taxon>Dikarya</taxon>
        <taxon>Basidiomycota</taxon>
        <taxon>Agaricomycotina</taxon>
        <taxon>Agaricomycetes</taxon>
        <taxon>Agaricomycetidae</taxon>
        <taxon>Agaricales</taxon>
        <taxon>Marasmiineae</taxon>
        <taxon>Omphalotaceae</taxon>
        <taxon>Marasmiellus</taxon>
    </lineage>
</organism>
<reference evidence="2 3" key="1">
    <citation type="submission" date="2024-01" db="EMBL/GenBank/DDBJ databases">
        <title>A draft genome for the cacao thread blight pathogen Marasmiellus scandens.</title>
        <authorList>
            <person name="Baruah I.K."/>
            <person name="Leung J."/>
            <person name="Bukari Y."/>
            <person name="Amoako-Attah I."/>
            <person name="Meinhardt L.W."/>
            <person name="Bailey B.A."/>
            <person name="Cohen S.P."/>
        </authorList>
    </citation>
    <scope>NUCLEOTIDE SEQUENCE [LARGE SCALE GENOMIC DNA]</scope>
    <source>
        <strain evidence="2 3">GH-19</strain>
    </source>
</reference>
<accession>A0ABR1ILM6</accession>
<name>A0ABR1ILM6_9AGAR</name>
<feature type="domain" description="F-box" evidence="1">
    <location>
        <begin position="70"/>
        <end position="123"/>
    </location>
</feature>
<evidence type="ECO:0000313" key="2">
    <source>
        <dbReference type="EMBL" id="KAK7434050.1"/>
    </source>
</evidence>
<dbReference type="InterPro" id="IPR032675">
    <property type="entry name" value="LRR_dom_sf"/>
</dbReference>
<evidence type="ECO:0000313" key="3">
    <source>
        <dbReference type="Proteomes" id="UP001498398"/>
    </source>
</evidence>
<dbReference type="Proteomes" id="UP001498398">
    <property type="component" value="Unassembled WGS sequence"/>
</dbReference>
<dbReference type="EMBL" id="JBANRG010000132">
    <property type="protein sequence ID" value="KAK7434050.1"/>
    <property type="molecule type" value="Genomic_DNA"/>
</dbReference>
<gene>
    <name evidence="2" type="ORF">VKT23_020376</name>
</gene>
<dbReference type="InterPro" id="IPR001810">
    <property type="entry name" value="F-box_dom"/>
</dbReference>